<accession>A0A813M7X2</accession>
<evidence type="ECO:0000313" key="1">
    <source>
        <dbReference type="EMBL" id="CAF0719800.1"/>
    </source>
</evidence>
<gene>
    <name evidence="1" type="ORF">JYZ213_LOCUS155</name>
    <name evidence="2" type="ORF">OXD698_LOCUS36840</name>
</gene>
<protein>
    <submittedName>
        <fullName evidence="1">Uncharacterized protein</fullName>
    </submittedName>
</protein>
<dbReference type="Proteomes" id="UP000663845">
    <property type="component" value="Unassembled WGS sequence"/>
</dbReference>
<proteinExistence type="predicted"/>
<dbReference type="Proteomes" id="UP000663844">
    <property type="component" value="Unassembled WGS sequence"/>
</dbReference>
<reference evidence="1" key="1">
    <citation type="submission" date="2021-02" db="EMBL/GenBank/DDBJ databases">
        <authorList>
            <person name="Nowell W R."/>
        </authorList>
    </citation>
    <scope>NUCLEOTIDE SEQUENCE</scope>
</reference>
<sequence>MDYYVSQSDDYCVFMYNEHYFGVAKKQKNHDELFMSIRAHCIFSTCTCKYNAILYKNGRLEVKYYGEIRHLKEELHARPHRSSRREQLQQLSVLGASPNALHLEQFKLMTEKNKKVGNRNPIGSSPSVLRKIASEGNVKL</sequence>
<dbReference type="EMBL" id="CAJOAZ010006226">
    <property type="protein sequence ID" value="CAF4127708.1"/>
    <property type="molecule type" value="Genomic_DNA"/>
</dbReference>
<dbReference type="EMBL" id="CAJNOG010000001">
    <property type="protein sequence ID" value="CAF0719800.1"/>
    <property type="molecule type" value="Genomic_DNA"/>
</dbReference>
<dbReference type="AlphaFoldDB" id="A0A813M7X2"/>
<organism evidence="1 3">
    <name type="scientific">Adineta steineri</name>
    <dbReference type="NCBI Taxonomy" id="433720"/>
    <lineage>
        <taxon>Eukaryota</taxon>
        <taxon>Metazoa</taxon>
        <taxon>Spiralia</taxon>
        <taxon>Gnathifera</taxon>
        <taxon>Rotifera</taxon>
        <taxon>Eurotatoria</taxon>
        <taxon>Bdelloidea</taxon>
        <taxon>Adinetida</taxon>
        <taxon>Adinetidae</taxon>
        <taxon>Adineta</taxon>
    </lineage>
</organism>
<comment type="caution">
    <text evidence="1">The sequence shown here is derived from an EMBL/GenBank/DDBJ whole genome shotgun (WGS) entry which is preliminary data.</text>
</comment>
<evidence type="ECO:0000313" key="2">
    <source>
        <dbReference type="EMBL" id="CAF4127708.1"/>
    </source>
</evidence>
<evidence type="ECO:0000313" key="3">
    <source>
        <dbReference type="Proteomes" id="UP000663845"/>
    </source>
</evidence>
<name>A0A813M7X2_9BILA</name>